<dbReference type="EMBL" id="CP001176">
    <property type="protein sequence ID" value="ACK59362.1"/>
    <property type="molecule type" value="Genomic_DNA"/>
</dbReference>
<dbReference type="Proteomes" id="UP000007096">
    <property type="component" value="Chromosome"/>
</dbReference>
<accession>B7HIQ9</accession>
<dbReference type="AlphaFoldDB" id="B7HIQ9"/>
<sequence>MVTRRKSFHPKRVFQIKIGIPFFITLQMFDTVRRYLKR</sequence>
<dbReference type="HOGENOM" id="CLU_3324072_0_0_9"/>
<protein>
    <submittedName>
        <fullName evidence="1">Uncharacterized protein</fullName>
    </submittedName>
</protein>
<dbReference type="KEGG" id="bcb:BCB4264_A1873"/>
<proteinExistence type="predicted"/>
<evidence type="ECO:0000313" key="2">
    <source>
        <dbReference type="Proteomes" id="UP000007096"/>
    </source>
</evidence>
<name>B7HIQ9_BACC4</name>
<gene>
    <name evidence="1" type="ordered locus">BCB4264_A1873</name>
</gene>
<evidence type="ECO:0000313" key="1">
    <source>
        <dbReference type="EMBL" id="ACK59362.1"/>
    </source>
</evidence>
<organism evidence="1 2">
    <name type="scientific">Bacillus cereus (strain B4264)</name>
    <dbReference type="NCBI Taxonomy" id="405532"/>
    <lineage>
        <taxon>Bacteria</taxon>
        <taxon>Bacillati</taxon>
        <taxon>Bacillota</taxon>
        <taxon>Bacilli</taxon>
        <taxon>Bacillales</taxon>
        <taxon>Bacillaceae</taxon>
        <taxon>Bacillus</taxon>
        <taxon>Bacillus cereus group</taxon>
    </lineage>
</organism>
<reference evidence="1 2" key="1">
    <citation type="submission" date="2008-10" db="EMBL/GenBank/DDBJ databases">
        <title>Genome sequence of Bacillus cereus B4264.</title>
        <authorList>
            <person name="Dodson R.J."/>
            <person name="Durkin A.S."/>
            <person name="Rosovitz M.J."/>
            <person name="Rasko D.A."/>
            <person name="Hoffmaster A."/>
            <person name="Ravel J."/>
            <person name="Sutton G."/>
        </authorList>
    </citation>
    <scope>NUCLEOTIDE SEQUENCE [LARGE SCALE GENOMIC DNA]</scope>
    <source>
        <strain evidence="1 2">B4264</strain>
    </source>
</reference>